<sequence length="159" mass="18250">MATHSLLISNAIATHKHFKQPINPFSKHPFTSFTHKQNFPSVLLNSKGFRSYVKPENKTDVVVEHGNDESHEENDDVGSEGNEEMDWKSDEEFKKFMGNPSIEAAIKLEKKRTDRKLKELDRESTGGGLINRVIRDGLWREKQRLEKAEGTFKALDLNK</sequence>
<comment type="caution">
    <text evidence="2">The sequence shown here is derived from an EMBL/GenBank/DDBJ whole genome shotgun (WGS) entry which is preliminary data.</text>
</comment>
<feature type="non-terminal residue" evidence="2">
    <location>
        <position position="159"/>
    </location>
</feature>
<evidence type="ECO:0000313" key="2">
    <source>
        <dbReference type="EMBL" id="GFA52062.1"/>
    </source>
</evidence>
<gene>
    <name evidence="2" type="ORF">Tci_624034</name>
</gene>
<reference evidence="2" key="1">
    <citation type="journal article" date="2019" name="Sci. Rep.">
        <title>Draft genome of Tanacetum cinerariifolium, the natural source of mosquito coil.</title>
        <authorList>
            <person name="Yamashiro T."/>
            <person name="Shiraishi A."/>
            <person name="Satake H."/>
            <person name="Nakayama K."/>
        </authorList>
    </citation>
    <scope>NUCLEOTIDE SEQUENCE</scope>
</reference>
<evidence type="ECO:0000256" key="1">
    <source>
        <dbReference type="SAM" id="MobiDB-lite"/>
    </source>
</evidence>
<feature type="region of interest" description="Disordered" evidence="1">
    <location>
        <begin position="63"/>
        <end position="85"/>
    </location>
</feature>
<accession>A0A699JT36</accession>
<name>A0A699JT36_TANCI</name>
<protein>
    <submittedName>
        <fullName evidence="2">Probable zinc metallopeptidase EGY3, chloroplastic</fullName>
    </submittedName>
</protein>
<feature type="compositionally biased region" description="Acidic residues" evidence="1">
    <location>
        <begin position="70"/>
        <end position="84"/>
    </location>
</feature>
<proteinExistence type="predicted"/>
<dbReference type="AlphaFoldDB" id="A0A699JT36"/>
<organism evidence="2">
    <name type="scientific">Tanacetum cinerariifolium</name>
    <name type="common">Dalmatian daisy</name>
    <name type="synonym">Chrysanthemum cinerariifolium</name>
    <dbReference type="NCBI Taxonomy" id="118510"/>
    <lineage>
        <taxon>Eukaryota</taxon>
        <taxon>Viridiplantae</taxon>
        <taxon>Streptophyta</taxon>
        <taxon>Embryophyta</taxon>
        <taxon>Tracheophyta</taxon>
        <taxon>Spermatophyta</taxon>
        <taxon>Magnoliopsida</taxon>
        <taxon>eudicotyledons</taxon>
        <taxon>Gunneridae</taxon>
        <taxon>Pentapetalae</taxon>
        <taxon>asterids</taxon>
        <taxon>campanulids</taxon>
        <taxon>Asterales</taxon>
        <taxon>Asteraceae</taxon>
        <taxon>Asteroideae</taxon>
        <taxon>Anthemideae</taxon>
        <taxon>Anthemidinae</taxon>
        <taxon>Tanacetum</taxon>
    </lineage>
</organism>
<dbReference type="EMBL" id="BKCJ010438516">
    <property type="protein sequence ID" value="GFA52062.1"/>
    <property type="molecule type" value="Genomic_DNA"/>
</dbReference>